<feature type="transmembrane region" description="Helical" evidence="2">
    <location>
        <begin position="39"/>
        <end position="62"/>
    </location>
</feature>
<evidence type="ECO:0000313" key="3">
    <source>
        <dbReference type="EMBL" id="SEO89932.1"/>
    </source>
</evidence>
<proteinExistence type="predicted"/>
<keyword evidence="2" id="KW-1133">Transmembrane helix</keyword>
<evidence type="ECO:0008006" key="5">
    <source>
        <dbReference type="Google" id="ProtNLM"/>
    </source>
</evidence>
<gene>
    <name evidence="3" type="ORF">SAMN02910314_01556</name>
</gene>
<dbReference type="KEGG" id="ddt:AAY81_01565"/>
<dbReference type="Proteomes" id="UP000182975">
    <property type="component" value="Unassembled WGS sequence"/>
</dbReference>
<dbReference type="PATRIC" id="fig|79604.3.peg.323"/>
<accession>A0A172RWF8</accession>
<evidence type="ECO:0000256" key="1">
    <source>
        <dbReference type="SAM" id="Coils"/>
    </source>
</evidence>
<keyword evidence="4" id="KW-1185">Reference proteome</keyword>
<organism evidence="3 4">
    <name type="scientific">Denitrobacterium detoxificans</name>
    <dbReference type="NCBI Taxonomy" id="79604"/>
    <lineage>
        <taxon>Bacteria</taxon>
        <taxon>Bacillati</taxon>
        <taxon>Actinomycetota</taxon>
        <taxon>Coriobacteriia</taxon>
        <taxon>Eggerthellales</taxon>
        <taxon>Eggerthellaceae</taxon>
        <taxon>Denitrobacterium</taxon>
    </lineage>
</organism>
<dbReference type="EMBL" id="FOEC01000010">
    <property type="protein sequence ID" value="SEO89932.1"/>
    <property type="molecule type" value="Genomic_DNA"/>
</dbReference>
<keyword evidence="1" id="KW-0175">Coiled coil</keyword>
<keyword evidence="2" id="KW-0812">Transmembrane</keyword>
<dbReference type="AlphaFoldDB" id="A0A172RWF8"/>
<dbReference type="STRING" id="79604.AAY81_01565"/>
<reference evidence="4" key="1">
    <citation type="submission" date="2016-10" db="EMBL/GenBank/DDBJ databases">
        <authorList>
            <person name="Varghese N."/>
        </authorList>
    </citation>
    <scope>NUCLEOTIDE SEQUENCE [LARGE SCALE GENOMIC DNA]</scope>
    <source>
        <strain evidence="4">DSM 21843</strain>
    </source>
</reference>
<name>A0A172RWF8_9ACTN</name>
<protein>
    <recommendedName>
        <fullName evidence="5">CASC3 protein CASC3</fullName>
    </recommendedName>
</protein>
<sequence length="67" mass="7303">MAKKQKMSAKQREARLEAARAREEAARLKKERSERLKRIGIVIVCIILVLALGVPTVALSFLSGGAA</sequence>
<evidence type="ECO:0000313" key="4">
    <source>
        <dbReference type="Proteomes" id="UP000182975"/>
    </source>
</evidence>
<dbReference type="RefSeq" id="WP_066660565.1">
    <property type="nucleotide sequence ID" value="NZ_CP011402.1"/>
</dbReference>
<keyword evidence="2" id="KW-0472">Membrane</keyword>
<evidence type="ECO:0000256" key="2">
    <source>
        <dbReference type="SAM" id="Phobius"/>
    </source>
</evidence>
<feature type="coiled-coil region" evidence="1">
    <location>
        <begin position="4"/>
        <end position="38"/>
    </location>
</feature>